<evidence type="ECO:0000256" key="13">
    <source>
        <dbReference type="ARBA" id="ARBA00022989"/>
    </source>
</evidence>
<dbReference type="GO" id="GO:0005886">
    <property type="term" value="C:plasma membrane"/>
    <property type="evidence" value="ECO:0007669"/>
    <property type="project" value="UniProtKB-SubCell"/>
</dbReference>
<evidence type="ECO:0000256" key="14">
    <source>
        <dbReference type="ARBA" id="ARBA00023098"/>
    </source>
</evidence>
<dbReference type="PANTHER" id="PTHR46382:SF1">
    <property type="entry name" value="PHOSPHATIDATE CYTIDYLYLTRANSFERASE"/>
    <property type="match status" value="1"/>
</dbReference>
<evidence type="ECO:0000256" key="22">
    <source>
        <dbReference type="ARBA" id="ARBA00032743"/>
    </source>
</evidence>
<comment type="caution">
    <text evidence="25">The sequence shown here is derived from an EMBL/GenBank/DDBJ whole genome shotgun (WGS) entry which is preliminary data.</text>
</comment>
<keyword evidence="8" id="KW-1003">Cell membrane</keyword>
<comment type="subcellular location">
    <subcellularLocation>
        <location evidence="2">Cell membrane</location>
        <topology evidence="2">Multi-pass membrane protein</topology>
    </subcellularLocation>
</comment>
<dbReference type="RefSeq" id="WP_220206051.1">
    <property type="nucleotide sequence ID" value="NZ_BNJK01000001.1"/>
</dbReference>
<evidence type="ECO:0000256" key="1">
    <source>
        <dbReference type="ARBA" id="ARBA00001698"/>
    </source>
</evidence>
<protein>
    <recommendedName>
        <fullName evidence="7">Phosphatidate cytidylyltransferase</fullName>
        <ecNumber evidence="6">2.7.7.41</ecNumber>
    </recommendedName>
    <alternativeName>
        <fullName evidence="20">CDP-DAG synthase</fullName>
    </alternativeName>
    <alternativeName>
        <fullName evidence="22">CDP-DG synthase</fullName>
    </alternativeName>
    <alternativeName>
        <fullName evidence="18">CDP-diacylglycerol synthase</fullName>
    </alternativeName>
    <alternativeName>
        <fullName evidence="21">CDP-diglyceride pyrophosphorylase</fullName>
    </alternativeName>
    <alternativeName>
        <fullName evidence="23">CDP-diglyceride synthase</fullName>
    </alternativeName>
    <alternativeName>
        <fullName evidence="19">CTP:phosphatidate cytidylyltransferase</fullName>
    </alternativeName>
</protein>
<comment type="similarity">
    <text evidence="5">Belongs to the CDS family.</text>
</comment>
<keyword evidence="16" id="KW-0594">Phospholipid biosynthesis</keyword>
<keyword evidence="12 25" id="KW-0548">Nucleotidyltransferase</keyword>
<evidence type="ECO:0000256" key="9">
    <source>
        <dbReference type="ARBA" id="ARBA00022516"/>
    </source>
</evidence>
<evidence type="ECO:0000256" key="4">
    <source>
        <dbReference type="ARBA" id="ARBA00005189"/>
    </source>
</evidence>
<evidence type="ECO:0000256" key="17">
    <source>
        <dbReference type="ARBA" id="ARBA00023264"/>
    </source>
</evidence>
<evidence type="ECO:0000256" key="5">
    <source>
        <dbReference type="ARBA" id="ARBA00010185"/>
    </source>
</evidence>
<comment type="pathway">
    <text evidence="4">Lipid metabolism.</text>
</comment>
<evidence type="ECO:0000256" key="3">
    <source>
        <dbReference type="ARBA" id="ARBA00005119"/>
    </source>
</evidence>
<evidence type="ECO:0000256" key="12">
    <source>
        <dbReference type="ARBA" id="ARBA00022695"/>
    </source>
</evidence>
<dbReference type="AlphaFoldDB" id="A0A8J3IR19"/>
<evidence type="ECO:0000313" key="25">
    <source>
        <dbReference type="EMBL" id="GHO95367.1"/>
    </source>
</evidence>
<feature type="transmembrane region" description="Helical" evidence="24">
    <location>
        <begin position="31"/>
        <end position="62"/>
    </location>
</feature>
<feature type="transmembrane region" description="Helical" evidence="24">
    <location>
        <begin position="127"/>
        <end position="147"/>
    </location>
</feature>
<proteinExistence type="inferred from homology"/>
<keyword evidence="14" id="KW-0443">Lipid metabolism</keyword>
<comment type="pathway">
    <text evidence="3">Phospholipid metabolism; CDP-diacylglycerol biosynthesis; CDP-diacylglycerol from sn-glycerol 3-phosphate: step 3/3.</text>
</comment>
<keyword evidence="13 24" id="KW-1133">Transmembrane helix</keyword>
<evidence type="ECO:0000313" key="26">
    <source>
        <dbReference type="Proteomes" id="UP000597444"/>
    </source>
</evidence>
<evidence type="ECO:0000256" key="18">
    <source>
        <dbReference type="ARBA" id="ARBA00029893"/>
    </source>
</evidence>
<dbReference type="GO" id="GO:0016024">
    <property type="term" value="P:CDP-diacylglycerol biosynthetic process"/>
    <property type="evidence" value="ECO:0007669"/>
    <property type="project" value="TreeGrafter"/>
</dbReference>
<reference evidence="25" key="1">
    <citation type="submission" date="2020-10" db="EMBL/GenBank/DDBJ databases">
        <title>Taxonomic study of unclassified bacteria belonging to the class Ktedonobacteria.</title>
        <authorList>
            <person name="Yabe S."/>
            <person name="Wang C.M."/>
            <person name="Zheng Y."/>
            <person name="Sakai Y."/>
            <person name="Cavaletti L."/>
            <person name="Monciardini P."/>
            <person name="Donadio S."/>
        </authorList>
    </citation>
    <scope>NUCLEOTIDE SEQUENCE</scope>
    <source>
        <strain evidence="25">ID150040</strain>
    </source>
</reference>
<keyword evidence="10" id="KW-0808">Transferase</keyword>
<evidence type="ECO:0000256" key="7">
    <source>
        <dbReference type="ARBA" id="ARBA00019373"/>
    </source>
</evidence>
<keyword evidence="15 24" id="KW-0472">Membrane</keyword>
<dbReference type="EMBL" id="BNJK01000001">
    <property type="protein sequence ID" value="GHO95367.1"/>
    <property type="molecule type" value="Genomic_DNA"/>
</dbReference>
<evidence type="ECO:0000256" key="16">
    <source>
        <dbReference type="ARBA" id="ARBA00023209"/>
    </source>
</evidence>
<comment type="catalytic activity">
    <reaction evidence="1">
        <text>a 1,2-diacyl-sn-glycero-3-phosphate + CTP + H(+) = a CDP-1,2-diacyl-sn-glycerol + diphosphate</text>
        <dbReference type="Rhea" id="RHEA:16229"/>
        <dbReference type="ChEBI" id="CHEBI:15378"/>
        <dbReference type="ChEBI" id="CHEBI:33019"/>
        <dbReference type="ChEBI" id="CHEBI:37563"/>
        <dbReference type="ChEBI" id="CHEBI:58332"/>
        <dbReference type="ChEBI" id="CHEBI:58608"/>
        <dbReference type="EC" id="2.7.7.41"/>
    </reaction>
</comment>
<evidence type="ECO:0000256" key="21">
    <source>
        <dbReference type="ARBA" id="ARBA00032396"/>
    </source>
</evidence>
<dbReference type="EC" id="2.7.7.41" evidence="6"/>
<sequence>MQHAKHHPEEPEAPAVHKRSSLGMRTLTVCIGLPIVLVFVWLGGWAMFALLGLVLVLMTLELRSLMRRTPSQPSLWFSLLVAFFLLVLAMFPQQRTFLLEIGIGVALLLSFPLLFSRLPAQNALSDWGLTLAFALYLGWPLSCLLLLRGDQAEQFYALRADIPRGVWWVLLVLLGTWSFDTGAFYIGRAFRGHQHPLAAQISPGKNWEGLIGGTCCAVVSCIILTRPLELPWYLAALLGVVLGCAGMCGDLSESFIKRQAHAKNSGTMLPGHGGILDRCDSILFGSIIVYIFSVLVGG</sequence>
<dbReference type="Proteomes" id="UP000597444">
    <property type="component" value="Unassembled WGS sequence"/>
</dbReference>
<keyword evidence="9" id="KW-0444">Lipid biosynthesis</keyword>
<evidence type="ECO:0000256" key="10">
    <source>
        <dbReference type="ARBA" id="ARBA00022679"/>
    </source>
</evidence>
<keyword evidence="17" id="KW-1208">Phospholipid metabolism</keyword>
<feature type="transmembrane region" description="Helical" evidence="24">
    <location>
        <begin position="231"/>
        <end position="249"/>
    </location>
</feature>
<dbReference type="PANTHER" id="PTHR46382">
    <property type="entry name" value="PHOSPHATIDATE CYTIDYLYLTRANSFERASE"/>
    <property type="match status" value="1"/>
</dbReference>
<evidence type="ECO:0000256" key="2">
    <source>
        <dbReference type="ARBA" id="ARBA00004651"/>
    </source>
</evidence>
<gene>
    <name evidence="25" type="ORF">KSF_054150</name>
</gene>
<evidence type="ECO:0000256" key="24">
    <source>
        <dbReference type="SAM" id="Phobius"/>
    </source>
</evidence>
<dbReference type="Pfam" id="PF01148">
    <property type="entry name" value="CTP_transf_1"/>
    <property type="match status" value="1"/>
</dbReference>
<feature type="transmembrane region" description="Helical" evidence="24">
    <location>
        <begin position="97"/>
        <end position="115"/>
    </location>
</feature>
<accession>A0A8J3IR19</accession>
<evidence type="ECO:0000256" key="20">
    <source>
        <dbReference type="ARBA" id="ARBA00032253"/>
    </source>
</evidence>
<evidence type="ECO:0000256" key="8">
    <source>
        <dbReference type="ARBA" id="ARBA00022475"/>
    </source>
</evidence>
<name>A0A8J3IR19_9CHLR</name>
<keyword evidence="26" id="KW-1185">Reference proteome</keyword>
<feature type="transmembrane region" description="Helical" evidence="24">
    <location>
        <begin position="167"/>
        <end position="186"/>
    </location>
</feature>
<feature type="transmembrane region" description="Helical" evidence="24">
    <location>
        <begin position="207"/>
        <end position="225"/>
    </location>
</feature>
<feature type="transmembrane region" description="Helical" evidence="24">
    <location>
        <begin position="74"/>
        <end position="91"/>
    </location>
</feature>
<evidence type="ECO:0000256" key="15">
    <source>
        <dbReference type="ARBA" id="ARBA00023136"/>
    </source>
</evidence>
<evidence type="ECO:0000256" key="23">
    <source>
        <dbReference type="ARBA" id="ARBA00033406"/>
    </source>
</evidence>
<evidence type="ECO:0000256" key="19">
    <source>
        <dbReference type="ARBA" id="ARBA00031825"/>
    </source>
</evidence>
<keyword evidence="11 24" id="KW-0812">Transmembrane</keyword>
<organism evidence="25 26">
    <name type="scientific">Reticulibacter mediterranei</name>
    <dbReference type="NCBI Taxonomy" id="2778369"/>
    <lineage>
        <taxon>Bacteria</taxon>
        <taxon>Bacillati</taxon>
        <taxon>Chloroflexota</taxon>
        <taxon>Ktedonobacteria</taxon>
        <taxon>Ktedonobacterales</taxon>
        <taxon>Reticulibacteraceae</taxon>
        <taxon>Reticulibacter</taxon>
    </lineage>
</organism>
<dbReference type="GO" id="GO:0004605">
    <property type="term" value="F:phosphatidate cytidylyltransferase activity"/>
    <property type="evidence" value="ECO:0007669"/>
    <property type="project" value="UniProtKB-EC"/>
</dbReference>
<evidence type="ECO:0000256" key="11">
    <source>
        <dbReference type="ARBA" id="ARBA00022692"/>
    </source>
</evidence>
<evidence type="ECO:0000256" key="6">
    <source>
        <dbReference type="ARBA" id="ARBA00012487"/>
    </source>
</evidence>